<reference evidence="2 3" key="1">
    <citation type="submission" date="2016-10" db="EMBL/GenBank/DDBJ databases">
        <authorList>
            <person name="de Groot N.N."/>
        </authorList>
    </citation>
    <scope>NUCLEOTIDE SEQUENCE [LARGE SCALE GENOMIC DNA]</scope>
    <source>
        <strain evidence="2 3">DSM 18610</strain>
    </source>
</reference>
<dbReference type="RefSeq" id="WP_245738574.1">
    <property type="nucleotide sequence ID" value="NZ_FOGG01000004.1"/>
</dbReference>
<dbReference type="STRING" id="390241.SAMN04488023_10441"/>
<dbReference type="InterPro" id="IPR051141">
    <property type="entry name" value="UPF0339_domain"/>
</dbReference>
<evidence type="ECO:0000313" key="2">
    <source>
        <dbReference type="EMBL" id="SER07695.1"/>
    </source>
</evidence>
<dbReference type="Proteomes" id="UP000199572">
    <property type="component" value="Unassembled WGS sequence"/>
</dbReference>
<accession>A0A1H9L973</accession>
<dbReference type="SUPFAM" id="SSF160113">
    <property type="entry name" value="YegP-like"/>
    <property type="match status" value="2"/>
</dbReference>
<sequence>MMGKFIISKRQDNEFQFKLRATNGQVILSSEGYITKASCNKAIESVKTNASSDMRYERKIARNGLYYFNLKASNGEIIGTSQMYTTFIARDNGVESVMVNAPVATIQDETI</sequence>
<dbReference type="Pfam" id="PF07411">
    <property type="entry name" value="DUF1508"/>
    <property type="match status" value="2"/>
</dbReference>
<name>A0A1H9L973_9SPHI</name>
<dbReference type="PANTHER" id="PTHR40606">
    <property type="match status" value="1"/>
</dbReference>
<organism evidence="2 3">
    <name type="scientific">Pedobacter rhizosphaerae</name>
    <dbReference type="NCBI Taxonomy" id="390241"/>
    <lineage>
        <taxon>Bacteria</taxon>
        <taxon>Pseudomonadati</taxon>
        <taxon>Bacteroidota</taxon>
        <taxon>Sphingobacteriia</taxon>
        <taxon>Sphingobacteriales</taxon>
        <taxon>Sphingobacteriaceae</taxon>
        <taxon>Pedobacter</taxon>
    </lineage>
</organism>
<proteinExistence type="predicted"/>
<keyword evidence="3" id="KW-1185">Reference proteome</keyword>
<dbReference type="EMBL" id="FOGG01000004">
    <property type="protein sequence ID" value="SER07695.1"/>
    <property type="molecule type" value="Genomic_DNA"/>
</dbReference>
<dbReference type="AlphaFoldDB" id="A0A1H9L973"/>
<gene>
    <name evidence="2" type="ORF">SAMN04488023_10441</name>
</gene>
<evidence type="ECO:0000259" key="1">
    <source>
        <dbReference type="Pfam" id="PF07411"/>
    </source>
</evidence>
<protein>
    <recommendedName>
        <fullName evidence="1">DUF1508 domain-containing protein</fullName>
    </recommendedName>
</protein>
<dbReference type="Gene3D" id="2.30.29.80">
    <property type="match status" value="1"/>
</dbReference>
<dbReference type="InterPro" id="IPR036913">
    <property type="entry name" value="YegP-like_sf"/>
</dbReference>
<dbReference type="PANTHER" id="PTHR40606:SF1">
    <property type="entry name" value="UPF0339 PROTEIN YEGP"/>
    <property type="match status" value="1"/>
</dbReference>
<dbReference type="InterPro" id="IPR010879">
    <property type="entry name" value="DUF1508"/>
</dbReference>
<feature type="domain" description="DUF1508" evidence="1">
    <location>
        <begin position="12"/>
        <end position="57"/>
    </location>
</feature>
<feature type="domain" description="DUF1508" evidence="1">
    <location>
        <begin position="62"/>
        <end position="108"/>
    </location>
</feature>
<evidence type="ECO:0000313" key="3">
    <source>
        <dbReference type="Proteomes" id="UP000199572"/>
    </source>
</evidence>